<evidence type="ECO:0000256" key="3">
    <source>
        <dbReference type="ARBA" id="ARBA00022729"/>
    </source>
</evidence>
<dbReference type="InterPro" id="IPR056256">
    <property type="entry name" value="CILP-1/2_b-sand_dom2"/>
</dbReference>
<feature type="domain" description="Cartilage intermediate layer protein 1/2 C-terminal" evidence="7">
    <location>
        <begin position="711"/>
        <end position="882"/>
    </location>
</feature>
<keyword evidence="2" id="KW-0964">Secreted</keyword>
<evidence type="ECO:0000259" key="5">
    <source>
        <dbReference type="Pfam" id="PF13330"/>
    </source>
</evidence>
<dbReference type="AlphaFoldDB" id="A0A8J1Y1N3"/>
<dbReference type="GO" id="GO:0005576">
    <property type="term" value="C:extracellular region"/>
    <property type="evidence" value="ECO:0007669"/>
    <property type="project" value="UniProtKB-SubCell"/>
</dbReference>
<dbReference type="InterPro" id="IPR025155">
    <property type="entry name" value="WxxW_domain"/>
</dbReference>
<feature type="domain" description="WxxW" evidence="5">
    <location>
        <begin position="26"/>
        <end position="112"/>
    </location>
</feature>
<evidence type="ECO:0000313" key="9">
    <source>
        <dbReference type="EMBL" id="CAH1780672.1"/>
    </source>
</evidence>
<name>A0A8J1Y1N3_OWEFU</name>
<dbReference type="PANTHER" id="PTHR15031">
    <property type="entry name" value="CARTILAGE INTERMEDIATE LAYER PROTEIN CLIP"/>
    <property type="match status" value="1"/>
</dbReference>
<evidence type="ECO:0000259" key="7">
    <source>
        <dbReference type="Pfam" id="PF23599"/>
    </source>
</evidence>
<accession>A0A8J1Y1N3</accession>
<evidence type="ECO:0000313" key="10">
    <source>
        <dbReference type="Proteomes" id="UP000749559"/>
    </source>
</evidence>
<keyword evidence="4" id="KW-0325">Glycoprotein</keyword>
<sequence>MEKLKVLLAFFCAIHYTMYFVKGAGWSVWLNRDYPSGKGDFETTRDFRKEGRLPCEAPSAIECRTVRTHIPATKTGQVFHKKAACSVIGGLACYNRKQKNRRCLNYEVRYFCPEEDNVCSEPESHVQELPRGCKPRTFDVKICSESSCKNQTAERRYNNEPEYCCGPTSQNTVVVRCENDITINVVVTEKCGCIVCNQVKDKETGEVSTQDTSVVFYGRAFGVDSNEPLIFGEVLLGSDFKTYTGFTGNFYFKVPRGVTRIVVNVKPSRWFPQKLTPATKAFQIPVGHIGAFYRDIPMMRKQNPTQIDSRKTNRLTIATVKEDSSEPFVQILTPPGQFVDSKGKRFTGKLNAFMNFVDPRNLSSINSMPGDLTYEDTNGNTGPLQTSGMFRLGFEELDGTEVTLNGSIDVAIRADFIDQTQIPPVQVYTLNGASGRWGDPTPLEQGTGRQKRSKANFPSTFLVGNAVITDRYWINFDRPNLNFCFINTRVYTDASFSTEIPWTSSTDLTVIALGSRPGYGPSWDMITTGGMSFEGKSQVRSAKNCILTVCGASNIHAYLFAENENGAFSPSATLGGSLPTYLVVNSIPEFTGAGPSTTHNRPLETTATLGAPTSNTNGPVYHSVDNFCESPAYCSSNCPNPANPRCFLCDSVKCQYHAWWSSVRCQEATSSDSHYRFYRDPNTLHEYSVCLTAQPIIGIAPVCPGTPALWPLAWFPQAPTVYWAWYIKLRVMVGSSADESSVTATSKDSSTGDIYGIREDTTSSKTVCLEFKGSGPIFPPPGNAITLVEIDVQGTGCSIGSVLPDLADFQVASSTHLFAFQPPLGSSHGGVSTGLYFADKTAMNTAKDMAKARCECSDILLGSTNCAVPLPSTGVGLTVQCQPTPSG</sequence>
<dbReference type="Pfam" id="PF13330">
    <property type="entry name" value="Mucin2_WxxW"/>
    <property type="match status" value="1"/>
</dbReference>
<dbReference type="Pfam" id="PF23591">
    <property type="entry name" value="CILP"/>
    <property type="match status" value="1"/>
</dbReference>
<evidence type="ECO:0000259" key="8">
    <source>
        <dbReference type="Pfam" id="PF23708"/>
    </source>
</evidence>
<gene>
    <name evidence="9" type="ORF">OFUS_LOCUS7333</name>
</gene>
<keyword evidence="10" id="KW-1185">Reference proteome</keyword>
<evidence type="ECO:0000256" key="2">
    <source>
        <dbReference type="ARBA" id="ARBA00022525"/>
    </source>
</evidence>
<keyword evidence="3" id="KW-0732">Signal</keyword>
<organism evidence="9 10">
    <name type="scientific">Owenia fusiformis</name>
    <name type="common">Polychaete worm</name>
    <dbReference type="NCBI Taxonomy" id="6347"/>
    <lineage>
        <taxon>Eukaryota</taxon>
        <taxon>Metazoa</taxon>
        <taxon>Spiralia</taxon>
        <taxon>Lophotrochozoa</taxon>
        <taxon>Annelida</taxon>
        <taxon>Polychaeta</taxon>
        <taxon>Sedentaria</taxon>
        <taxon>Canalipalpata</taxon>
        <taxon>Sabellida</taxon>
        <taxon>Oweniida</taxon>
        <taxon>Oweniidae</taxon>
        <taxon>Owenia</taxon>
    </lineage>
</organism>
<comment type="subcellular location">
    <subcellularLocation>
        <location evidence="1">Secreted</location>
    </subcellularLocation>
</comment>
<dbReference type="Pfam" id="PF23599">
    <property type="entry name" value="CILP_C"/>
    <property type="match status" value="1"/>
</dbReference>
<proteinExistence type="predicted"/>
<dbReference type="InterPro" id="IPR056258">
    <property type="entry name" value="CILP-1/2_C"/>
</dbReference>
<dbReference type="InterPro" id="IPR039675">
    <property type="entry name" value="CILP1/CILP2"/>
</dbReference>
<dbReference type="InterPro" id="IPR056255">
    <property type="entry name" value="CILP-1/2_dom"/>
</dbReference>
<comment type="caution">
    <text evidence="9">The sequence shown here is derived from an EMBL/GenBank/DDBJ whole genome shotgun (WGS) entry which is preliminary data.</text>
</comment>
<dbReference type="Proteomes" id="UP000749559">
    <property type="component" value="Unassembled WGS sequence"/>
</dbReference>
<evidence type="ECO:0000256" key="1">
    <source>
        <dbReference type="ARBA" id="ARBA00004613"/>
    </source>
</evidence>
<dbReference type="EMBL" id="CAIIXF020000004">
    <property type="protein sequence ID" value="CAH1780672.1"/>
    <property type="molecule type" value="Genomic_DNA"/>
</dbReference>
<dbReference type="Pfam" id="PF23708">
    <property type="entry name" value="CILP_5th"/>
    <property type="match status" value="1"/>
</dbReference>
<dbReference type="PANTHER" id="PTHR15031:SF6">
    <property type="entry name" value="CARTILAGE INTERMEDIATE LAYER PROTEIN 1-LIKE ISOFORM X1"/>
    <property type="match status" value="1"/>
</dbReference>
<evidence type="ECO:0000259" key="6">
    <source>
        <dbReference type="Pfam" id="PF23591"/>
    </source>
</evidence>
<feature type="domain" description="Cartilage intermediate layer protein 1/2" evidence="8">
    <location>
        <begin position="119"/>
        <end position="178"/>
    </location>
</feature>
<reference evidence="9" key="1">
    <citation type="submission" date="2022-03" db="EMBL/GenBank/DDBJ databases">
        <authorList>
            <person name="Martin C."/>
        </authorList>
    </citation>
    <scope>NUCLEOTIDE SEQUENCE</scope>
</reference>
<dbReference type="OrthoDB" id="6162362at2759"/>
<feature type="domain" description="Cartilage intermediate layer protein 1/2 beta-sandwich" evidence="6">
    <location>
        <begin position="211"/>
        <end position="302"/>
    </location>
</feature>
<protein>
    <submittedName>
        <fullName evidence="9">Uncharacterized protein</fullName>
    </submittedName>
</protein>
<evidence type="ECO:0000256" key="4">
    <source>
        <dbReference type="ARBA" id="ARBA00023180"/>
    </source>
</evidence>